<sequence length="203" mass="21992">MRLGGAIWEFSEGCLPLSAVAAFAGGHLSRHRKRSPVGHVIGLAAVDLLALLAMPPWQESASPMRLGEANWEFSEGCLPLSAVPAFAGGDLSRIQKRIRKEGLVRSKNEIQSVQLDPSSRSKVFYLRSCLYSCFTAMAVFAFWVPTDCFIKCGYEKMSNALLVEALGTKDLDSGFDDKPSSHLISTESELSMKEEIGAGPGAH</sequence>
<dbReference type="AlphaFoldDB" id="A0A9Q1QHH6"/>
<gene>
    <name evidence="1" type="ORF">Cgig2_018633</name>
</gene>
<organism evidence="1 2">
    <name type="scientific">Carnegiea gigantea</name>
    <dbReference type="NCBI Taxonomy" id="171969"/>
    <lineage>
        <taxon>Eukaryota</taxon>
        <taxon>Viridiplantae</taxon>
        <taxon>Streptophyta</taxon>
        <taxon>Embryophyta</taxon>
        <taxon>Tracheophyta</taxon>
        <taxon>Spermatophyta</taxon>
        <taxon>Magnoliopsida</taxon>
        <taxon>eudicotyledons</taxon>
        <taxon>Gunneridae</taxon>
        <taxon>Pentapetalae</taxon>
        <taxon>Caryophyllales</taxon>
        <taxon>Cactineae</taxon>
        <taxon>Cactaceae</taxon>
        <taxon>Cactoideae</taxon>
        <taxon>Echinocereeae</taxon>
        <taxon>Carnegiea</taxon>
    </lineage>
</organism>
<proteinExistence type="predicted"/>
<keyword evidence="2" id="KW-1185">Reference proteome</keyword>
<accession>A0A9Q1QHH6</accession>
<reference evidence="1" key="1">
    <citation type="submission" date="2022-04" db="EMBL/GenBank/DDBJ databases">
        <title>Carnegiea gigantea Genome sequencing and assembly v2.</title>
        <authorList>
            <person name="Copetti D."/>
            <person name="Sanderson M.J."/>
            <person name="Burquez A."/>
            <person name="Wojciechowski M.F."/>
        </authorList>
    </citation>
    <scope>NUCLEOTIDE SEQUENCE</scope>
    <source>
        <strain evidence="1">SGP5-SGP5p</strain>
        <tissue evidence="1">Aerial part</tissue>
    </source>
</reference>
<evidence type="ECO:0000313" key="1">
    <source>
        <dbReference type="EMBL" id="KAJ8442377.1"/>
    </source>
</evidence>
<protein>
    <submittedName>
        <fullName evidence="1">Uncharacterized protein</fullName>
    </submittedName>
</protein>
<comment type="caution">
    <text evidence="1">The sequence shown here is derived from an EMBL/GenBank/DDBJ whole genome shotgun (WGS) entry which is preliminary data.</text>
</comment>
<evidence type="ECO:0000313" key="2">
    <source>
        <dbReference type="Proteomes" id="UP001153076"/>
    </source>
</evidence>
<dbReference type="Proteomes" id="UP001153076">
    <property type="component" value="Unassembled WGS sequence"/>
</dbReference>
<name>A0A9Q1QHH6_9CARY</name>
<dbReference type="EMBL" id="JAKOGI010000142">
    <property type="protein sequence ID" value="KAJ8442377.1"/>
    <property type="molecule type" value="Genomic_DNA"/>
</dbReference>